<dbReference type="Pfam" id="PF01284">
    <property type="entry name" value="MARVEL"/>
    <property type="match status" value="1"/>
</dbReference>
<feature type="domain" description="MARVEL" evidence="6">
    <location>
        <begin position="5"/>
        <end position="139"/>
    </location>
</feature>
<keyword evidence="3 5" id="KW-1133">Transmembrane helix</keyword>
<evidence type="ECO:0000256" key="5">
    <source>
        <dbReference type="SAM" id="Phobius"/>
    </source>
</evidence>
<protein>
    <recommendedName>
        <fullName evidence="6">MARVEL domain-containing protein</fullName>
    </recommendedName>
</protein>
<dbReference type="InterPro" id="IPR052649">
    <property type="entry name" value="NCE102-like"/>
</dbReference>
<dbReference type="GO" id="GO:0005886">
    <property type="term" value="C:plasma membrane"/>
    <property type="evidence" value="ECO:0007669"/>
    <property type="project" value="TreeGrafter"/>
</dbReference>
<gene>
    <name evidence="7" type="ORF">RI543_000660</name>
</gene>
<evidence type="ECO:0000259" key="6">
    <source>
        <dbReference type="Pfam" id="PF01284"/>
    </source>
</evidence>
<evidence type="ECO:0000256" key="2">
    <source>
        <dbReference type="ARBA" id="ARBA00022692"/>
    </source>
</evidence>
<dbReference type="Proteomes" id="UP001306508">
    <property type="component" value="Unassembled WGS sequence"/>
</dbReference>
<dbReference type="GO" id="GO:0032126">
    <property type="term" value="C:eisosome"/>
    <property type="evidence" value="ECO:0007669"/>
    <property type="project" value="TreeGrafter"/>
</dbReference>
<dbReference type="EMBL" id="JAWIZZ010000024">
    <property type="protein sequence ID" value="KAK5781886.1"/>
    <property type="molecule type" value="Genomic_DNA"/>
</dbReference>
<dbReference type="PANTHER" id="PTHR28165">
    <property type="entry name" value="NON-CLASSICAL EXPORT PROTEIN 2-RELATED"/>
    <property type="match status" value="1"/>
</dbReference>
<reference evidence="8" key="1">
    <citation type="submission" date="2023-07" db="EMBL/GenBank/DDBJ databases">
        <title>A draft genome of Kazachstania heterogenica Y-27499.</title>
        <authorList>
            <person name="Donic C."/>
            <person name="Kralova J.S."/>
            <person name="Fidel L."/>
            <person name="Ben-Dor S."/>
            <person name="Jung S."/>
        </authorList>
    </citation>
    <scope>NUCLEOTIDE SEQUENCE [LARGE SCALE GENOMIC DNA]</scope>
    <source>
        <strain evidence="8">Y27499</strain>
    </source>
</reference>
<proteinExistence type="predicted"/>
<evidence type="ECO:0000256" key="4">
    <source>
        <dbReference type="ARBA" id="ARBA00023136"/>
    </source>
</evidence>
<sequence>MLALVDNILRLINFIFMVITIGLVAALLNTSNHNSGRVNYTMFAAAYGITTDSIYGLFANFIEPLAWPIILATLDFLNFVFMLTAGAVLAVGIRAHSCRNKEYLNSNSIIQGSENRCRMSQAAVAFFFFSMAIFLAKFIMNVINAFTNGAFGSPMSSPFGSRFSRRRRTQQPIGIATGVPNISQV</sequence>
<organism evidence="7 8">
    <name type="scientific">Arxiozyma heterogenica</name>
    <dbReference type="NCBI Taxonomy" id="278026"/>
    <lineage>
        <taxon>Eukaryota</taxon>
        <taxon>Fungi</taxon>
        <taxon>Dikarya</taxon>
        <taxon>Ascomycota</taxon>
        <taxon>Saccharomycotina</taxon>
        <taxon>Saccharomycetes</taxon>
        <taxon>Saccharomycetales</taxon>
        <taxon>Saccharomycetaceae</taxon>
        <taxon>Arxiozyma</taxon>
    </lineage>
</organism>
<name>A0AAN8A9F2_9SACH</name>
<evidence type="ECO:0000313" key="7">
    <source>
        <dbReference type="EMBL" id="KAK5781886.1"/>
    </source>
</evidence>
<feature type="transmembrane region" description="Helical" evidence="5">
    <location>
        <begin position="40"/>
        <end position="59"/>
    </location>
</feature>
<dbReference type="GO" id="GO:0072659">
    <property type="term" value="P:protein localization to plasma membrane"/>
    <property type="evidence" value="ECO:0007669"/>
    <property type="project" value="TreeGrafter"/>
</dbReference>
<dbReference type="GO" id="GO:0070941">
    <property type="term" value="P:eisosome assembly"/>
    <property type="evidence" value="ECO:0007669"/>
    <property type="project" value="TreeGrafter"/>
</dbReference>
<keyword evidence="2 5" id="KW-0812">Transmembrane</keyword>
<keyword evidence="8" id="KW-1185">Reference proteome</keyword>
<evidence type="ECO:0000256" key="3">
    <source>
        <dbReference type="ARBA" id="ARBA00022989"/>
    </source>
</evidence>
<keyword evidence="4 5" id="KW-0472">Membrane</keyword>
<dbReference type="PANTHER" id="PTHR28165:SF1">
    <property type="entry name" value="NON-CLASSICAL EXPORT PROTEIN 2-RELATED"/>
    <property type="match status" value="1"/>
</dbReference>
<feature type="transmembrane region" description="Helical" evidence="5">
    <location>
        <begin position="65"/>
        <end position="91"/>
    </location>
</feature>
<feature type="transmembrane region" description="Helical" evidence="5">
    <location>
        <begin position="12"/>
        <end position="28"/>
    </location>
</feature>
<accession>A0AAN8A9F2</accession>
<dbReference type="InterPro" id="IPR008253">
    <property type="entry name" value="Marvel"/>
</dbReference>
<comment type="subcellular location">
    <subcellularLocation>
        <location evidence="1">Membrane</location>
        <topology evidence="1">Multi-pass membrane protein</topology>
    </subcellularLocation>
</comment>
<evidence type="ECO:0000256" key="1">
    <source>
        <dbReference type="ARBA" id="ARBA00004141"/>
    </source>
</evidence>
<evidence type="ECO:0000313" key="8">
    <source>
        <dbReference type="Proteomes" id="UP001306508"/>
    </source>
</evidence>
<feature type="transmembrane region" description="Helical" evidence="5">
    <location>
        <begin position="123"/>
        <end position="146"/>
    </location>
</feature>
<comment type="caution">
    <text evidence="7">The sequence shown here is derived from an EMBL/GenBank/DDBJ whole genome shotgun (WGS) entry which is preliminary data.</text>
</comment>
<dbReference type="AlphaFoldDB" id="A0AAN8A9F2"/>